<evidence type="ECO:0000313" key="1">
    <source>
        <dbReference type="EMBL" id="KKM24352.1"/>
    </source>
</evidence>
<protein>
    <submittedName>
        <fullName evidence="1">Uncharacterized protein</fullName>
    </submittedName>
</protein>
<reference evidence="1" key="1">
    <citation type="journal article" date="2015" name="Nature">
        <title>Complex archaea that bridge the gap between prokaryotes and eukaryotes.</title>
        <authorList>
            <person name="Spang A."/>
            <person name="Saw J.H."/>
            <person name="Jorgensen S.L."/>
            <person name="Zaremba-Niedzwiedzka K."/>
            <person name="Martijn J."/>
            <person name="Lind A.E."/>
            <person name="van Eijk R."/>
            <person name="Schleper C."/>
            <person name="Guy L."/>
            <person name="Ettema T.J."/>
        </authorList>
    </citation>
    <scope>NUCLEOTIDE SEQUENCE</scope>
</reference>
<organism evidence="1">
    <name type="scientific">marine sediment metagenome</name>
    <dbReference type="NCBI Taxonomy" id="412755"/>
    <lineage>
        <taxon>unclassified sequences</taxon>
        <taxon>metagenomes</taxon>
        <taxon>ecological metagenomes</taxon>
    </lineage>
</organism>
<dbReference type="EMBL" id="LAZR01012942">
    <property type="protein sequence ID" value="KKM24352.1"/>
    <property type="molecule type" value="Genomic_DNA"/>
</dbReference>
<sequence>MKLIRVTAVAASLIFFFATWGIAQNTSPVPTTFEVRAPTIDEVTELTGDIIGDADAVTLEVPRADTVATFNLIFEVTGVDSPWVYFNYTTVYDGQGQPARSDTALSHEQIYLPHRGIPGSVAGMPDSLLSLRINSTQVVGNILRIRRRVLPRGSPYWLELEFATDSIKGTAQDTSNAYQLEGGIEEALFSFYSDFATPEITYFVDYFTGLGWGALNPLDTLAGKTWTDDVAAGGARHKHLQSRPDWKIYPRDPQGRGCR</sequence>
<dbReference type="AlphaFoldDB" id="A0A0F9IA33"/>
<comment type="caution">
    <text evidence="1">The sequence shown here is derived from an EMBL/GenBank/DDBJ whole genome shotgun (WGS) entry which is preliminary data.</text>
</comment>
<name>A0A0F9IA33_9ZZZZ</name>
<accession>A0A0F9IA33</accession>
<proteinExistence type="predicted"/>
<gene>
    <name evidence="1" type="ORF">LCGC14_1605960</name>
</gene>